<evidence type="ECO:0000313" key="2">
    <source>
        <dbReference type="EnsemblMetazoa" id="Aqu2.1.29740_001"/>
    </source>
</evidence>
<evidence type="ECO:0000256" key="1">
    <source>
        <dbReference type="SAM" id="MobiDB-lite"/>
    </source>
</evidence>
<dbReference type="AlphaFoldDB" id="A0A1X7UP22"/>
<name>A0A1X7UP22_AMPQE</name>
<dbReference type="EnsemblMetazoa" id="Aqu2.1.29740_001">
    <property type="protein sequence ID" value="Aqu2.1.29740_001"/>
    <property type="gene ID" value="Aqu2.1.29740"/>
</dbReference>
<organism evidence="2">
    <name type="scientific">Amphimedon queenslandica</name>
    <name type="common">Sponge</name>
    <dbReference type="NCBI Taxonomy" id="400682"/>
    <lineage>
        <taxon>Eukaryota</taxon>
        <taxon>Metazoa</taxon>
        <taxon>Porifera</taxon>
        <taxon>Demospongiae</taxon>
        <taxon>Heteroscleromorpha</taxon>
        <taxon>Haplosclerida</taxon>
        <taxon>Niphatidae</taxon>
        <taxon>Amphimedon</taxon>
    </lineage>
</organism>
<dbReference type="InParanoid" id="A0A1X7UP22"/>
<accession>A0A1X7UP22</accession>
<feature type="region of interest" description="Disordered" evidence="1">
    <location>
        <begin position="35"/>
        <end position="57"/>
    </location>
</feature>
<protein>
    <submittedName>
        <fullName evidence="2">Uncharacterized protein</fullName>
    </submittedName>
</protein>
<reference evidence="2" key="1">
    <citation type="submission" date="2017-05" db="UniProtKB">
        <authorList>
            <consortium name="EnsemblMetazoa"/>
        </authorList>
    </citation>
    <scope>IDENTIFICATION</scope>
</reference>
<sequence>MRRQAKSGAVANPIQENIVDRDEWIGGLEAMDADLHSARKEQKNKNSEEERKEAVAE</sequence>
<proteinExistence type="predicted"/>